<evidence type="ECO:0000313" key="2">
    <source>
        <dbReference type="WBParaSite" id="PSAMB.scaffold524size48024.g6556.t1"/>
    </source>
</evidence>
<evidence type="ECO:0000313" key="1">
    <source>
        <dbReference type="Proteomes" id="UP000887566"/>
    </source>
</evidence>
<proteinExistence type="predicted"/>
<name>A0A914WTX0_9BILA</name>
<protein>
    <submittedName>
        <fullName evidence="2">Uncharacterized protein</fullName>
    </submittedName>
</protein>
<organism evidence="1 2">
    <name type="scientific">Plectus sambesii</name>
    <dbReference type="NCBI Taxonomy" id="2011161"/>
    <lineage>
        <taxon>Eukaryota</taxon>
        <taxon>Metazoa</taxon>
        <taxon>Ecdysozoa</taxon>
        <taxon>Nematoda</taxon>
        <taxon>Chromadorea</taxon>
        <taxon>Plectida</taxon>
        <taxon>Plectina</taxon>
        <taxon>Plectoidea</taxon>
        <taxon>Plectidae</taxon>
        <taxon>Plectus</taxon>
    </lineage>
</organism>
<dbReference type="WBParaSite" id="PSAMB.scaffold524size48024.g6556.t1">
    <property type="protein sequence ID" value="PSAMB.scaffold524size48024.g6556.t1"/>
    <property type="gene ID" value="PSAMB.scaffold524size48024.g6556"/>
</dbReference>
<keyword evidence="1" id="KW-1185">Reference proteome</keyword>
<dbReference type="AlphaFoldDB" id="A0A914WTX0"/>
<accession>A0A914WTX0</accession>
<dbReference type="Proteomes" id="UP000887566">
    <property type="component" value="Unplaced"/>
</dbReference>
<sequence length="283" mass="31508">MELRGAIALSRVCRNVISVRWQSSLAAAAQSSFKNVNLQSADILPKHASGQSIEHRLNGFQGKVLCSWNIPCDEEPIVLYGIVRDGIAPENVVTYLNEDGVLHGIRGIEYATEDDLIAIEHKPAPTGDLAEKLLHFNGTWHEPSPMLTTFMEKDWFRPTTAFSKTTGDYRITAFPFYLGKSEGKYWWRCLMRIEHTSGKATHFHAQTLKVITDKGDTHIQTRTTESGGQPLSPAAPVLHSAYHIALSCADGGNIWGEAIVRPDDEEQPVFCQLPYVALKRSYS</sequence>
<reference evidence="2" key="1">
    <citation type="submission" date="2022-11" db="UniProtKB">
        <authorList>
            <consortium name="WormBaseParasite"/>
        </authorList>
    </citation>
    <scope>IDENTIFICATION</scope>
</reference>